<organism evidence="1">
    <name type="scientific">marine sediment metagenome</name>
    <dbReference type="NCBI Taxonomy" id="412755"/>
    <lineage>
        <taxon>unclassified sequences</taxon>
        <taxon>metagenomes</taxon>
        <taxon>ecological metagenomes</taxon>
    </lineage>
</organism>
<evidence type="ECO:0000313" key="1">
    <source>
        <dbReference type="EMBL" id="GAH36895.1"/>
    </source>
</evidence>
<evidence type="ECO:0008006" key="2">
    <source>
        <dbReference type="Google" id="ProtNLM"/>
    </source>
</evidence>
<gene>
    <name evidence="1" type="ORF">S03H2_25893</name>
</gene>
<dbReference type="AlphaFoldDB" id="X1FWF7"/>
<dbReference type="InterPro" id="IPR029060">
    <property type="entry name" value="PIN-like_dom_sf"/>
</dbReference>
<sequence length="91" mass="10133">MMRALFDVNVLIALLDPDHTSHAVAFGWFKEHAREGWASCPITQNGCVRIMSNPGYPNALPTQSVMKRLADACEDRVHEFWSDGVSLLDSS</sequence>
<reference evidence="1" key="1">
    <citation type="journal article" date="2014" name="Front. Microbiol.">
        <title>High frequency of phylogenetically diverse reductive dehalogenase-homologous genes in deep subseafloor sedimentary metagenomes.</title>
        <authorList>
            <person name="Kawai M."/>
            <person name="Futagami T."/>
            <person name="Toyoda A."/>
            <person name="Takaki Y."/>
            <person name="Nishi S."/>
            <person name="Hori S."/>
            <person name="Arai W."/>
            <person name="Tsubouchi T."/>
            <person name="Morono Y."/>
            <person name="Uchiyama I."/>
            <person name="Ito T."/>
            <person name="Fujiyama A."/>
            <person name="Inagaki F."/>
            <person name="Takami H."/>
        </authorList>
    </citation>
    <scope>NUCLEOTIDE SEQUENCE</scope>
    <source>
        <strain evidence="1">Expedition CK06-06</strain>
    </source>
</reference>
<dbReference type="EMBL" id="BARU01014797">
    <property type="protein sequence ID" value="GAH36895.1"/>
    <property type="molecule type" value="Genomic_DNA"/>
</dbReference>
<accession>X1FWF7</accession>
<comment type="caution">
    <text evidence="1">The sequence shown here is derived from an EMBL/GenBank/DDBJ whole genome shotgun (WGS) entry which is preliminary data.</text>
</comment>
<name>X1FWF7_9ZZZZ</name>
<protein>
    <recommendedName>
        <fullName evidence="2">PIN domain-containing protein</fullName>
    </recommendedName>
</protein>
<feature type="non-terminal residue" evidence="1">
    <location>
        <position position="91"/>
    </location>
</feature>
<dbReference type="SUPFAM" id="SSF88723">
    <property type="entry name" value="PIN domain-like"/>
    <property type="match status" value="1"/>
</dbReference>
<proteinExistence type="predicted"/>